<feature type="region of interest" description="Disordered" evidence="4">
    <location>
        <begin position="158"/>
        <end position="195"/>
    </location>
</feature>
<feature type="compositionally biased region" description="Low complexity" evidence="4">
    <location>
        <begin position="170"/>
        <end position="182"/>
    </location>
</feature>
<dbReference type="OrthoDB" id="25391at2759"/>
<dbReference type="Proteomes" id="UP000223968">
    <property type="component" value="Unassembled WGS sequence"/>
</dbReference>
<evidence type="ECO:0000256" key="1">
    <source>
        <dbReference type="ARBA" id="ARBA00007682"/>
    </source>
</evidence>
<keyword evidence="7" id="KW-1185">Reference proteome</keyword>
<feature type="compositionally biased region" description="Polar residues" evidence="4">
    <location>
        <begin position="257"/>
        <end position="274"/>
    </location>
</feature>
<feature type="region of interest" description="Disordered" evidence="4">
    <location>
        <begin position="251"/>
        <end position="281"/>
    </location>
</feature>
<comment type="similarity">
    <text evidence="1">Belongs to the CNOT2/3/5 family.</text>
</comment>
<name>A0A2B7XW74_9EURO</name>
<keyword evidence="3" id="KW-0804">Transcription</keyword>
<dbReference type="FunFam" id="2.30.30.1020:FF:000007">
    <property type="entry name" value="Putative not2 family protein"/>
    <property type="match status" value="1"/>
</dbReference>
<feature type="compositionally biased region" description="Low complexity" evidence="4">
    <location>
        <begin position="80"/>
        <end position="119"/>
    </location>
</feature>
<gene>
    <name evidence="6" type="ORF">AJ79_03982</name>
</gene>
<evidence type="ECO:0000256" key="3">
    <source>
        <dbReference type="ARBA" id="ARBA00023163"/>
    </source>
</evidence>
<evidence type="ECO:0000256" key="4">
    <source>
        <dbReference type="SAM" id="MobiDB-lite"/>
    </source>
</evidence>
<dbReference type="InterPro" id="IPR038635">
    <property type="entry name" value="CCR4-NOT_su2/3/5_C_sf"/>
</dbReference>
<feature type="region of interest" description="Disordered" evidence="4">
    <location>
        <begin position="1"/>
        <end position="145"/>
    </location>
</feature>
<feature type="compositionally biased region" description="Polar residues" evidence="4">
    <location>
        <begin position="1"/>
        <end position="24"/>
    </location>
</feature>
<dbReference type="STRING" id="1447875.A0A2B7XW74"/>
<dbReference type="AlphaFoldDB" id="A0A2B7XW74"/>
<evidence type="ECO:0000259" key="5">
    <source>
        <dbReference type="Pfam" id="PF04153"/>
    </source>
</evidence>
<accession>A0A2B7XW74</accession>
<feature type="domain" description="NOT2/NOT3/NOT5 C-terminal" evidence="5">
    <location>
        <begin position="385"/>
        <end position="509"/>
    </location>
</feature>
<dbReference type="InterPro" id="IPR040168">
    <property type="entry name" value="Not2/3/5"/>
</dbReference>
<dbReference type="InterPro" id="IPR007282">
    <property type="entry name" value="NOT2/3/5_C"/>
</dbReference>
<evidence type="ECO:0000313" key="7">
    <source>
        <dbReference type="Proteomes" id="UP000223968"/>
    </source>
</evidence>
<proteinExistence type="inferred from homology"/>
<dbReference type="PANTHER" id="PTHR23326">
    <property type="entry name" value="CCR4 NOT-RELATED"/>
    <property type="match status" value="1"/>
</dbReference>
<protein>
    <recommendedName>
        <fullName evidence="5">NOT2/NOT3/NOT5 C-terminal domain-containing protein</fullName>
    </recommendedName>
</protein>
<reference evidence="6 7" key="1">
    <citation type="submission" date="2017-10" db="EMBL/GenBank/DDBJ databases">
        <title>Comparative genomics in systemic dimorphic fungi from Ajellomycetaceae.</title>
        <authorList>
            <person name="Munoz J.F."/>
            <person name="Mcewen J.G."/>
            <person name="Clay O.K."/>
            <person name="Cuomo C.A."/>
        </authorList>
    </citation>
    <scope>NUCLEOTIDE SEQUENCE [LARGE SCALE GENOMIC DNA]</scope>
    <source>
        <strain evidence="6 7">UAMH5409</strain>
    </source>
</reference>
<dbReference type="GO" id="GO:0006355">
    <property type="term" value="P:regulation of DNA-templated transcription"/>
    <property type="evidence" value="ECO:0007669"/>
    <property type="project" value="InterPro"/>
</dbReference>
<dbReference type="Pfam" id="PF04153">
    <property type="entry name" value="NOT2_3_5_C"/>
    <property type="match status" value="1"/>
</dbReference>
<dbReference type="GO" id="GO:0000289">
    <property type="term" value="P:nuclear-transcribed mRNA poly(A) tail shortening"/>
    <property type="evidence" value="ECO:0007669"/>
    <property type="project" value="UniProtKB-ARBA"/>
</dbReference>
<feature type="compositionally biased region" description="Polar residues" evidence="4">
    <location>
        <begin position="120"/>
        <end position="129"/>
    </location>
</feature>
<evidence type="ECO:0000256" key="2">
    <source>
        <dbReference type="ARBA" id="ARBA00023015"/>
    </source>
</evidence>
<feature type="compositionally biased region" description="Polar residues" evidence="4">
    <location>
        <begin position="47"/>
        <end position="71"/>
    </location>
</feature>
<feature type="compositionally biased region" description="Polar residues" evidence="4">
    <location>
        <begin position="322"/>
        <end position="337"/>
    </location>
</feature>
<feature type="region of interest" description="Disordered" evidence="4">
    <location>
        <begin position="296"/>
        <end position="339"/>
    </location>
</feature>
<evidence type="ECO:0000313" key="6">
    <source>
        <dbReference type="EMBL" id="PGH12882.1"/>
    </source>
</evidence>
<sequence>MSGFPAQQQPQTRNANPSLASSRLPNGKIGTGANWGFGLPMGGAPGLQSNQQRSVNTMNSFAQSIGGSQPGTPLDLSEFPSLSSVPQPSQPSASGQATWANASQRATQQQSAIQRQAQTPATSQPPSRVSQTQSNQPQPQSHATHEDLFPSATQFTSQLDDFRNGGQGISGQLSGGSQPQTGNIEEFPPLGRNSQADIGQERRASILQSGGFGTYGGGMAFPNLSQTHSGQGRSLLGNMVNGQQDNRIMSPGASGSGVMSASRSPMGQVQNGSLPQDKEDMGSSMQRTIRPEAFPAQQGQGVMPPPLQSREQQAGSFGADGQEQSLQGQNTEQTPLTQMPDHDRFGLKGLLHMIHNDSPDVASLAVGQDLMSLGLDLNQPEPLHPTFASPFISSNAAVPLQVDFTLPACYNVANVQPLQTRIPSFSDETLFYIFYSMPRDIMQELVAEELMSRKWRYHKVERAWLTRDDAYPSPVEVERGLSERGYYLWWDPATWKKVRREFILRYADLDSHLERRTFVPNVGFPQNA</sequence>
<dbReference type="EMBL" id="PDNB01000052">
    <property type="protein sequence ID" value="PGH12882.1"/>
    <property type="molecule type" value="Genomic_DNA"/>
</dbReference>
<organism evidence="6 7">
    <name type="scientific">Helicocarpus griseus UAMH5409</name>
    <dbReference type="NCBI Taxonomy" id="1447875"/>
    <lineage>
        <taxon>Eukaryota</taxon>
        <taxon>Fungi</taxon>
        <taxon>Dikarya</taxon>
        <taxon>Ascomycota</taxon>
        <taxon>Pezizomycotina</taxon>
        <taxon>Eurotiomycetes</taxon>
        <taxon>Eurotiomycetidae</taxon>
        <taxon>Onygenales</taxon>
        <taxon>Ajellomycetaceae</taxon>
        <taxon>Helicocarpus</taxon>
    </lineage>
</organism>
<dbReference type="GO" id="GO:0030015">
    <property type="term" value="C:CCR4-NOT core complex"/>
    <property type="evidence" value="ECO:0007669"/>
    <property type="project" value="InterPro"/>
</dbReference>
<comment type="caution">
    <text evidence="6">The sequence shown here is derived from an EMBL/GenBank/DDBJ whole genome shotgun (WGS) entry which is preliminary data.</text>
</comment>
<feature type="compositionally biased region" description="Low complexity" evidence="4">
    <location>
        <begin position="130"/>
        <end position="141"/>
    </location>
</feature>
<dbReference type="Gene3D" id="2.30.30.1020">
    <property type="entry name" value="CCR4-NOT complex subunit 2/3/5, C-terminal domain"/>
    <property type="match status" value="1"/>
</dbReference>
<keyword evidence="2" id="KW-0805">Transcription regulation</keyword>
<feature type="compositionally biased region" description="Gly residues" evidence="4">
    <location>
        <begin position="29"/>
        <end position="45"/>
    </location>
</feature>